<gene>
    <name evidence="1" type="ORF">PR048_028831</name>
</gene>
<organism evidence="1 2">
    <name type="scientific">Dryococelus australis</name>
    <dbReference type="NCBI Taxonomy" id="614101"/>
    <lineage>
        <taxon>Eukaryota</taxon>
        <taxon>Metazoa</taxon>
        <taxon>Ecdysozoa</taxon>
        <taxon>Arthropoda</taxon>
        <taxon>Hexapoda</taxon>
        <taxon>Insecta</taxon>
        <taxon>Pterygota</taxon>
        <taxon>Neoptera</taxon>
        <taxon>Polyneoptera</taxon>
        <taxon>Phasmatodea</taxon>
        <taxon>Verophasmatodea</taxon>
        <taxon>Anareolatae</taxon>
        <taxon>Phasmatidae</taxon>
        <taxon>Eurycanthinae</taxon>
        <taxon>Dryococelus</taxon>
    </lineage>
</organism>
<proteinExistence type="predicted"/>
<name>A0ABQ9GC99_9NEOP</name>
<evidence type="ECO:0000313" key="2">
    <source>
        <dbReference type="Proteomes" id="UP001159363"/>
    </source>
</evidence>
<reference evidence="1 2" key="1">
    <citation type="submission" date="2023-02" db="EMBL/GenBank/DDBJ databases">
        <title>LHISI_Scaffold_Assembly.</title>
        <authorList>
            <person name="Stuart O.P."/>
            <person name="Cleave R."/>
            <person name="Magrath M.J.L."/>
            <person name="Mikheyev A.S."/>
        </authorList>
    </citation>
    <scope>NUCLEOTIDE SEQUENCE [LARGE SCALE GENOMIC DNA]</scope>
    <source>
        <strain evidence="1">Daus_M_001</strain>
        <tissue evidence="1">Leg muscle</tissue>
    </source>
</reference>
<comment type="caution">
    <text evidence="1">The sequence shown here is derived from an EMBL/GenBank/DDBJ whole genome shotgun (WGS) entry which is preliminary data.</text>
</comment>
<keyword evidence="2" id="KW-1185">Reference proteome</keyword>
<dbReference type="Proteomes" id="UP001159363">
    <property type="component" value="Chromosome 12"/>
</dbReference>
<protein>
    <submittedName>
        <fullName evidence="1">Uncharacterized protein</fullName>
    </submittedName>
</protein>
<dbReference type="EMBL" id="JARBHB010000013">
    <property type="protein sequence ID" value="KAJ8869822.1"/>
    <property type="molecule type" value="Genomic_DNA"/>
</dbReference>
<evidence type="ECO:0000313" key="1">
    <source>
        <dbReference type="EMBL" id="KAJ8869822.1"/>
    </source>
</evidence>
<sequence>MEDSPWTEKKREMFNNAFSCSNAKKSSIRSGYTSCNSYAVRLTSSSQSRPISHHKSKSICYHMCFKRVYLAHSVEGKTRQRIDERCSGLESKLDFSELESPTPLRQMKVPEMYDPSVSVKVVLTQGRGKENLHYYNVKKSPVCQIATDISHVGIVRTMPLIGGFFRGLPFPPPLHSGASPHSPRFTLIGSQDLDGAKYQIIQYGGRILGASWPMVPTRAIGGRSSAAPRVGYAVCFLRPEGHLALEPETRTRGGEVVRLLASHQGELGSIPGGVVPGFSHMRIVLDDAAGRRFFSGISRFPSPCIPELLYTHLISPSSALKTVCSNELSTDVRSLVGNRSAGRRTNRSQAFTLRTREIPVDRRRLPRKEGLTNFVNTYVHAGPRSHRGQRKAIYPQRPGFFACGDAAEFTVLSVGFPQGDPISPTTAFHLRSILLELKRRGSDSHSWVLNDETNTFRVIGQEE</sequence>
<accession>A0ABQ9GC99</accession>